<evidence type="ECO:0000256" key="5">
    <source>
        <dbReference type="SAM" id="Phobius"/>
    </source>
</evidence>
<keyword evidence="9" id="KW-1185">Reference proteome</keyword>
<feature type="chain" id="PRO_5036029787" description="Major facilitator superfamily (MFS) profile domain-containing protein" evidence="6">
    <location>
        <begin position="20"/>
        <end position="459"/>
    </location>
</feature>
<evidence type="ECO:0000256" key="3">
    <source>
        <dbReference type="ARBA" id="ARBA00022989"/>
    </source>
</evidence>
<reference evidence="8" key="3">
    <citation type="submission" date="2019-08" db="EMBL/GenBank/DDBJ databases">
        <authorList>
            <consortium name="Photinus pyralis genome working group"/>
            <person name="Fallon T.R."/>
            <person name="Sander Lower S.E."/>
            <person name="Weng J.-K."/>
        </authorList>
    </citation>
    <scope>NUCLEOTIDE SEQUENCE</scope>
    <source>
        <strain evidence="8">1611_PpyrPB1</strain>
        <tissue evidence="8">Whole body</tissue>
    </source>
</reference>
<evidence type="ECO:0000256" key="4">
    <source>
        <dbReference type="ARBA" id="ARBA00023136"/>
    </source>
</evidence>
<evidence type="ECO:0000256" key="2">
    <source>
        <dbReference type="ARBA" id="ARBA00022692"/>
    </source>
</evidence>
<name>A0A1Y1L2R4_PHOPY</name>
<reference evidence="8 9" key="2">
    <citation type="journal article" date="2018" name="Elife">
        <title>Firefly genomes illuminate parallel origins of bioluminescence in beetles.</title>
        <authorList>
            <person name="Fallon T.R."/>
            <person name="Lower S.E."/>
            <person name="Chang C.H."/>
            <person name="Bessho-Uehara M."/>
            <person name="Martin G.J."/>
            <person name="Bewick A.J."/>
            <person name="Behringer M."/>
            <person name="Debat H.J."/>
            <person name="Wong I."/>
            <person name="Day J.C."/>
            <person name="Suvorov A."/>
            <person name="Silva C.J."/>
            <person name="Stanger-Hall K.F."/>
            <person name="Hall D.W."/>
            <person name="Schmitz R.J."/>
            <person name="Nelson D.R."/>
            <person name="Lewis S.M."/>
            <person name="Shigenobu S."/>
            <person name="Bybee S.M."/>
            <person name="Larracuente A.M."/>
            <person name="Oba Y."/>
            <person name="Weng J.K."/>
        </authorList>
    </citation>
    <scope>NUCLEOTIDE SEQUENCE [LARGE SCALE GENOMIC DNA]</scope>
    <source>
        <strain evidence="8">1611_PpyrPB1</strain>
        <tissue evidence="8">Whole body</tissue>
    </source>
</reference>
<feature type="transmembrane region" description="Helical" evidence="5">
    <location>
        <begin position="349"/>
        <end position="370"/>
    </location>
</feature>
<sequence>MKLSVDIPFALLLFAFALSDPVTTNFVVYRTCYVTMGFNKSDCALLGTPEATDETAKLELKVQPHAAVLTTTKSVTEIVVTSIWCFFLGPWSDQYGRRPVMIMSLAGFVCAYAIITAISLFEMLSPWFLLLASIPICLTGGFPSFLAVSICHLTETTHIVKRGFRMGIFEAVITIAGLLGATASSFVFHAYGYFTLYYITASCIVTAWIIVMIFVQESNPNPETEGRCRNLFKFSLIKDTVKTTFEERPGLDRPLLLSVILMTVIFLLAVTADGNIVFLYLRRKLSWTLRQYTLFASCRKISWIIGSILGGYVLHTLLKVEESVVILLGFLSVMANVLIQGLASKDWHMYVAGAVICFGGSISPMTRSLISKLVHFNECGKVFSFVIMVETIVDLLGSPIYTYIYNHTIETLPGAFNFVTTGIYGFEVVLTIGIITLQLRRFGNDNYEPINDVIDVVNT</sequence>
<protein>
    <recommendedName>
        <fullName evidence="10">Major facilitator superfamily (MFS) profile domain-containing protein</fullName>
    </recommendedName>
</protein>
<dbReference type="InterPro" id="IPR011701">
    <property type="entry name" value="MFS"/>
</dbReference>
<dbReference type="EMBL" id="GEZM01068241">
    <property type="protein sequence ID" value="JAV67068.1"/>
    <property type="molecule type" value="Transcribed_RNA"/>
</dbReference>
<dbReference type="PANTHER" id="PTHR23507:SF39">
    <property type="entry name" value="GH23453P-RELATED"/>
    <property type="match status" value="1"/>
</dbReference>
<dbReference type="Pfam" id="PF07690">
    <property type="entry name" value="MFS_1"/>
    <property type="match status" value="1"/>
</dbReference>
<dbReference type="Gene3D" id="1.20.1250.20">
    <property type="entry name" value="MFS general substrate transporter like domains"/>
    <property type="match status" value="1"/>
</dbReference>
<dbReference type="InterPro" id="IPR005829">
    <property type="entry name" value="Sugar_transporter_CS"/>
</dbReference>
<keyword evidence="4 5" id="KW-0472">Membrane</keyword>
<feature type="transmembrane region" description="Helical" evidence="5">
    <location>
        <begin position="196"/>
        <end position="215"/>
    </location>
</feature>
<reference evidence="7" key="1">
    <citation type="journal article" date="2016" name="Sci. Rep.">
        <title>Molecular characterization of firefly nuptial gifts: a multi-omics approach sheds light on postcopulatory sexual selection.</title>
        <authorList>
            <person name="Al-Wathiqui N."/>
            <person name="Fallon T.R."/>
            <person name="South A."/>
            <person name="Weng J.K."/>
            <person name="Lewis S.M."/>
        </authorList>
    </citation>
    <scope>NUCLEOTIDE SEQUENCE</scope>
</reference>
<evidence type="ECO:0000256" key="6">
    <source>
        <dbReference type="SAM" id="SignalP"/>
    </source>
</evidence>
<feature type="transmembrane region" description="Helical" evidence="5">
    <location>
        <begin position="127"/>
        <end position="148"/>
    </location>
</feature>
<feature type="transmembrane region" description="Helical" evidence="5">
    <location>
        <begin position="382"/>
        <end position="404"/>
    </location>
</feature>
<dbReference type="InParanoid" id="A0A1Y1L2R4"/>
<feature type="transmembrane region" description="Helical" evidence="5">
    <location>
        <begin position="255"/>
        <end position="281"/>
    </location>
</feature>
<keyword evidence="6" id="KW-0732">Signal</keyword>
<evidence type="ECO:0008006" key="10">
    <source>
        <dbReference type="Google" id="ProtNLM"/>
    </source>
</evidence>
<organism evidence="7">
    <name type="scientific">Photinus pyralis</name>
    <name type="common">Common eastern firefly</name>
    <name type="synonym">Lampyris pyralis</name>
    <dbReference type="NCBI Taxonomy" id="7054"/>
    <lineage>
        <taxon>Eukaryota</taxon>
        <taxon>Metazoa</taxon>
        <taxon>Ecdysozoa</taxon>
        <taxon>Arthropoda</taxon>
        <taxon>Hexapoda</taxon>
        <taxon>Insecta</taxon>
        <taxon>Pterygota</taxon>
        <taxon>Neoptera</taxon>
        <taxon>Endopterygota</taxon>
        <taxon>Coleoptera</taxon>
        <taxon>Polyphaga</taxon>
        <taxon>Elateriformia</taxon>
        <taxon>Elateroidea</taxon>
        <taxon>Lampyridae</taxon>
        <taxon>Lampyrinae</taxon>
        <taxon>Photinus</taxon>
    </lineage>
</organism>
<dbReference type="InterPro" id="IPR036259">
    <property type="entry name" value="MFS_trans_sf"/>
</dbReference>
<dbReference type="SUPFAM" id="SSF103473">
    <property type="entry name" value="MFS general substrate transporter"/>
    <property type="match status" value="1"/>
</dbReference>
<feature type="transmembrane region" description="Helical" evidence="5">
    <location>
        <begin position="301"/>
        <end position="318"/>
    </location>
</feature>
<evidence type="ECO:0000313" key="9">
    <source>
        <dbReference type="Proteomes" id="UP000327044"/>
    </source>
</evidence>
<dbReference type="GO" id="GO:0022857">
    <property type="term" value="F:transmembrane transporter activity"/>
    <property type="evidence" value="ECO:0007669"/>
    <property type="project" value="InterPro"/>
</dbReference>
<accession>A0A1Y1L2R4</accession>
<feature type="signal peptide" evidence="6">
    <location>
        <begin position="1"/>
        <end position="19"/>
    </location>
</feature>
<evidence type="ECO:0000313" key="7">
    <source>
        <dbReference type="EMBL" id="JAV67068.1"/>
    </source>
</evidence>
<feature type="transmembrane region" description="Helical" evidence="5">
    <location>
        <begin position="100"/>
        <end position="121"/>
    </location>
</feature>
<dbReference type="OrthoDB" id="430300at2759"/>
<dbReference type="PANTHER" id="PTHR23507">
    <property type="entry name" value="ZGC:174356"/>
    <property type="match status" value="1"/>
</dbReference>
<keyword evidence="2 5" id="KW-0812">Transmembrane</keyword>
<dbReference type="AlphaFoldDB" id="A0A1Y1L2R4"/>
<evidence type="ECO:0000313" key="8">
    <source>
        <dbReference type="EMBL" id="KAB0804710.1"/>
    </source>
</evidence>
<gene>
    <name evidence="8" type="ORF">PPYR_01680</name>
</gene>
<proteinExistence type="predicted"/>
<feature type="transmembrane region" description="Helical" evidence="5">
    <location>
        <begin position="416"/>
        <end position="437"/>
    </location>
</feature>
<dbReference type="PROSITE" id="PS00216">
    <property type="entry name" value="SUGAR_TRANSPORT_1"/>
    <property type="match status" value="1"/>
</dbReference>
<dbReference type="Proteomes" id="UP000327044">
    <property type="component" value="Unassembled WGS sequence"/>
</dbReference>
<feature type="transmembrane region" description="Helical" evidence="5">
    <location>
        <begin position="168"/>
        <end position="190"/>
    </location>
</feature>
<keyword evidence="3 5" id="KW-1133">Transmembrane helix</keyword>
<evidence type="ECO:0000256" key="1">
    <source>
        <dbReference type="ARBA" id="ARBA00004141"/>
    </source>
</evidence>
<dbReference type="GO" id="GO:0016020">
    <property type="term" value="C:membrane"/>
    <property type="evidence" value="ECO:0007669"/>
    <property type="project" value="UniProtKB-SubCell"/>
</dbReference>
<dbReference type="FunCoup" id="A0A1Y1L2R4">
    <property type="interactions" value="95"/>
</dbReference>
<comment type="subcellular location">
    <subcellularLocation>
        <location evidence="1">Membrane</location>
        <topology evidence="1">Multi-pass membrane protein</topology>
    </subcellularLocation>
</comment>
<dbReference type="EMBL" id="VVIM01000001">
    <property type="protein sequence ID" value="KAB0804710.1"/>
    <property type="molecule type" value="Genomic_DNA"/>
</dbReference>